<evidence type="ECO:0000259" key="4">
    <source>
        <dbReference type="PROSITE" id="PS50949"/>
    </source>
</evidence>
<keyword evidence="2" id="KW-0238">DNA-binding</keyword>
<dbReference type="Pfam" id="PF07702">
    <property type="entry name" value="UTRA"/>
    <property type="match status" value="1"/>
</dbReference>
<dbReference type="Gene3D" id="3.40.1410.10">
    <property type="entry name" value="Chorismate lyase-like"/>
    <property type="match status" value="1"/>
</dbReference>
<comment type="caution">
    <text evidence="5">The sequence shown here is derived from an EMBL/GenBank/DDBJ whole genome shotgun (WGS) entry which is preliminary data.</text>
</comment>
<dbReference type="AlphaFoldDB" id="A0A918VHU9"/>
<dbReference type="Proteomes" id="UP000614811">
    <property type="component" value="Unassembled WGS sequence"/>
</dbReference>
<dbReference type="CDD" id="cd07377">
    <property type="entry name" value="WHTH_GntR"/>
    <property type="match status" value="1"/>
</dbReference>
<reference evidence="5" key="2">
    <citation type="submission" date="2020-09" db="EMBL/GenBank/DDBJ databases">
        <authorList>
            <person name="Sun Q."/>
            <person name="Kim S."/>
        </authorList>
    </citation>
    <scope>NUCLEOTIDE SEQUENCE</scope>
    <source>
        <strain evidence="5">KCTC 12711</strain>
    </source>
</reference>
<dbReference type="PROSITE" id="PS50949">
    <property type="entry name" value="HTH_GNTR"/>
    <property type="match status" value="1"/>
</dbReference>
<sequence>MSLTTNFQPLYKQVYDVLVKRLVDGYWKPAETLPSEFALAKELGVSQGTVRKALNQMVAENLLRRRQGKGTYVSEHTQESSLYRFFRYREPGGEKVIPETTVIGTRRRKATKQEQSRFGLGSNVQLVEMQRLRTIKDLPAIYEIVVQPLSLFPDIDKEKELPNSLYTLYQEKYGMSVVEVRDELSAVILSEEIAEHLDLKPGAPALKNTRSSISIDGRVIEVSTAYCSSNNFVYSVTIK</sequence>
<name>A0A918VHU9_9GAMM</name>
<dbReference type="RefSeq" id="WP_189398872.1">
    <property type="nucleotide sequence ID" value="NZ_BMXA01000001.1"/>
</dbReference>
<dbReference type="Pfam" id="PF00392">
    <property type="entry name" value="GntR"/>
    <property type="match status" value="1"/>
</dbReference>
<dbReference type="Gene3D" id="1.10.10.10">
    <property type="entry name" value="Winged helix-like DNA-binding domain superfamily/Winged helix DNA-binding domain"/>
    <property type="match status" value="1"/>
</dbReference>
<organism evidence="5 6">
    <name type="scientific">Arenicella chitinivorans</name>
    <dbReference type="NCBI Taxonomy" id="1329800"/>
    <lineage>
        <taxon>Bacteria</taxon>
        <taxon>Pseudomonadati</taxon>
        <taxon>Pseudomonadota</taxon>
        <taxon>Gammaproteobacteria</taxon>
        <taxon>Arenicellales</taxon>
        <taxon>Arenicellaceae</taxon>
        <taxon>Arenicella</taxon>
    </lineage>
</organism>
<evidence type="ECO:0000256" key="2">
    <source>
        <dbReference type="ARBA" id="ARBA00023125"/>
    </source>
</evidence>
<dbReference type="PANTHER" id="PTHR44846:SF1">
    <property type="entry name" value="MANNOSYL-D-GLYCERATE TRANSPORT_METABOLISM SYSTEM REPRESSOR MNGR-RELATED"/>
    <property type="match status" value="1"/>
</dbReference>
<dbReference type="InterPro" id="IPR000524">
    <property type="entry name" value="Tscrpt_reg_HTH_GntR"/>
</dbReference>
<dbReference type="PANTHER" id="PTHR44846">
    <property type="entry name" value="MANNOSYL-D-GLYCERATE TRANSPORT/METABOLISM SYSTEM REPRESSOR MNGR-RELATED"/>
    <property type="match status" value="1"/>
</dbReference>
<feature type="domain" description="HTH gntR-type" evidence="4">
    <location>
        <begin position="8"/>
        <end position="76"/>
    </location>
</feature>
<keyword evidence="1" id="KW-0805">Transcription regulation</keyword>
<dbReference type="InterPro" id="IPR011663">
    <property type="entry name" value="UTRA"/>
</dbReference>
<accession>A0A918VHU9</accession>
<protein>
    <submittedName>
        <fullName evidence="5">GntR family transcriptional regulator</fullName>
    </submittedName>
</protein>
<evidence type="ECO:0000313" key="5">
    <source>
        <dbReference type="EMBL" id="GHA02520.1"/>
    </source>
</evidence>
<dbReference type="InterPro" id="IPR028978">
    <property type="entry name" value="Chorismate_lyase_/UTRA_dom_sf"/>
</dbReference>
<dbReference type="SMART" id="SM00866">
    <property type="entry name" value="UTRA"/>
    <property type="match status" value="1"/>
</dbReference>
<dbReference type="PRINTS" id="PR00035">
    <property type="entry name" value="HTHGNTR"/>
</dbReference>
<dbReference type="EMBL" id="BMXA01000001">
    <property type="protein sequence ID" value="GHA02520.1"/>
    <property type="molecule type" value="Genomic_DNA"/>
</dbReference>
<evidence type="ECO:0000256" key="3">
    <source>
        <dbReference type="ARBA" id="ARBA00023163"/>
    </source>
</evidence>
<dbReference type="SMART" id="SM00345">
    <property type="entry name" value="HTH_GNTR"/>
    <property type="match status" value="1"/>
</dbReference>
<reference evidence="5" key="1">
    <citation type="journal article" date="2014" name="Int. J. Syst. Evol. Microbiol.">
        <title>Complete genome sequence of Corynebacterium casei LMG S-19264T (=DSM 44701T), isolated from a smear-ripened cheese.</title>
        <authorList>
            <consortium name="US DOE Joint Genome Institute (JGI-PGF)"/>
            <person name="Walter F."/>
            <person name="Albersmeier A."/>
            <person name="Kalinowski J."/>
            <person name="Ruckert C."/>
        </authorList>
    </citation>
    <scope>NUCLEOTIDE SEQUENCE</scope>
    <source>
        <strain evidence="5">KCTC 12711</strain>
    </source>
</reference>
<keyword evidence="3" id="KW-0804">Transcription</keyword>
<proteinExistence type="predicted"/>
<dbReference type="GO" id="GO:0045892">
    <property type="term" value="P:negative regulation of DNA-templated transcription"/>
    <property type="evidence" value="ECO:0007669"/>
    <property type="project" value="TreeGrafter"/>
</dbReference>
<evidence type="ECO:0000313" key="6">
    <source>
        <dbReference type="Proteomes" id="UP000614811"/>
    </source>
</evidence>
<dbReference type="SUPFAM" id="SSF64288">
    <property type="entry name" value="Chorismate lyase-like"/>
    <property type="match status" value="1"/>
</dbReference>
<dbReference type="InterPro" id="IPR050679">
    <property type="entry name" value="Bact_HTH_transcr_reg"/>
</dbReference>
<dbReference type="InterPro" id="IPR036388">
    <property type="entry name" value="WH-like_DNA-bd_sf"/>
</dbReference>
<gene>
    <name evidence="5" type="ORF">GCM10008090_09860</name>
</gene>
<evidence type="ECO:0000256" key="1">
    <source>
        <dbReference type="ARBA" id="ARBA00023015"/>
    </source>
</evidence>
<dbReference type="GO" id="GO:0003677">
    <property type="term" value="F:DNA binding"/>
    <property type="evidence" value="ECO:0007669"/>
    <property type="project" value="UniProtKB-KW"/>
</dbReference>
<dbReference type="GO" id="GO:0003700">
    <property type="term" value="F:DNA-binding transcription factor activity"/>
    <property type="evidence" value="ECO:0007669"/>
    <property type="project" value="InterPro"/>
</dbReference>
<dbReference type="InterPro" id="IPR036390">
    <property type="entry name" value="WH_DNA-bd_sf"/>
</dbReference>
<dbReference type="SUPFAM" id="SSF46785">
    <property type="entry name" value="Winged helix' DNA-binding domain"/>
    <property type="match status" value="1"/>
</dbReference>
<keyword evidence="6" id="KW-1185">Reference proteome</keyword>